<dbReference type="EMBL" id="KZ825422">
    <property type="protein sequence ID" value="RAH40027.1"/>
    <property type="molecule type" value="Genomic_DNA"/>
</dbReference>
<gene>
    <name evidence="1" type="ORF">BO95DRAFT_469177</name>
</gene>
<keyword evidence="2" id="KW-1185">Reference proteome</keyword>
<reference evidence="1" key="1">
    <citation type="submission" date="2018-02" db="EMBL/GenBank/DDBJ databases">
        <title>The genomes of Aspergillus section Nigri reveals drivers in fungal speciation.</title>
        <authorList>
            <consortium name="DOE Joint Genome Institute"/>
            <person name="Vesth T.C."/>
            <person name="Nybo J."/>
            <person name="Theobald S."/>
            <person name="Brandl J."/>
            <person name="Frisvad J.C."/>
            <person name="Nielsen K.F."/>
            <person name="Lyhne E.K."/>
            <person name="Kogle M.E."/>
            <person name="Kuo A."/>
            <person name="Riley R."/>
            <person name="Clum A."/>
            <person name="Nolan M."/>
            <person name="Lipzen A."/>
            <person name="Salamov A."/>
            <person name="Henrissat B."/>
            <person name="Wiebenga A."/>
            <person name="De vries R.P."/>
            <person name="Grigoriev I.V."/>
            <person name="Mortensen U.H."/>
            <person name="Andersen M.R."/>
            <person name="Baker S.E."/>
        </authorList>
    </citation>
    <scope>NUCLEOTIDE SEQUENCE</scope>
    <source>
        <strain evidence="1">CBS 621.78</strain>
    </source>
</reference>
<proteinExistence type="predicted"/>
<accession>A0ACD1FST1</accession>
<organism evidence="1 2">
    <name type="scientific">Aspergillus brunneoviolaceus CBS 621.78</name>
    <dbReference type="NCBI Taxonomy" id="1450534"/>
    <lineage>
        <taxon>Eukaryota</taxon>
        <taxon>Fungi</taxon>
        <taxon>Dikarya</taxon>
        <taxon>Ascomycota</taxon>
        <taxon>Pezizomycotina</taxon>
        <taxon>Eurotiomycetes</taxon>
        <taxon>Eurotiomycetidae</taxon>
        <taxon>Eurotiales</taxon>
        <taxon>Aspergillaceae</taxon>
        <taxon>Aspergillus</taxon>
        <taxon>Aspergillus subgen. Circumdati</taxon>
    </lineage>
</organism>
<dbReference type="Proteomes" id="UP000249057">
    <property type="component" value="Unassembled WGS sequence"/>
</dbReference>
<evidence type="ECO:0000313" key="2">
    <source>
        <dbReference type="Proteomes" id="UP000249057"/>
    </source>
</evidence>
<evidence type="ECO:0000313" key="1">
    <source>
        <dbReference type="EMBL" id="RAH40027.1"/>
    </source>
</evidence>
<sequence>MMFPSTIASLFSTALAMLTPLAAVKGCYSGGESYSSVATGHEILEEAVNACDILEGIYVSGAGPPHCSNFQSGNRVNWEVTNESGSKAILSTIDCVAALRTEIEACPRGSLQTYGPFLFKYDPNGGAC</sequence>
<protein>
    <submittedName>
        <fullName evidence="1">Uncharacterized protein</fullName>
    </submittedName>
</protein>
<name>A0ACD1FST1_9EURO</name>